<reference evidence="2" key="1">
    <citation type="journal article" date="2024" name="Proc. Natl. Acad. Sci. U.S.A.">
        <title>Extraordinary preservation of gene collinearity over three hundred million years revealed in homosporous lycophytes.</title>
        <authorList>
            <person name="Li C."/>
            <person name="Wickell D."/>
            <person name="Kuo L.Y."/>
            <person name="Chen X."/>
            <person name="Nie B."/>
            <person name="Liao X."/>
            <person name="Peng D."/>
            <person name="Ji J."/>
            <person name="Jenkins J."/>
            <person name="Williams M."/>
            <person name="Shu S."/>
            <person name="Plott C."/>
            <person name="Barry K."/>
            <person name="Rajasekar S."/>
            <person name="Grimwood J."/>
            <person name="Han X."/>
            <person name="Sun S."/>
            <person name="Hou Z."/>
            <person name="He W."/>
            <person name="Dai G."/>
            <person name="Sun C."/>
            <person name="Schmutz J."/>
            <person name="Leebens-Mack J.H."/>
            <person name="Li F.W."/>
            <person name="Wang L."/>
        </authorList>
    </citation>
    <scope>NUCLEOTIDE SEQUENCE [LARGE SCALE GENOMIC DNA]</scope>
    <source>
        <strain evidence="2">cv. PW_Plant_1</strain>
    </source>
</reference>
<evidence type="ECO:0000313" key="1">
    <source>
        <dbReference type="EMBL" id="KAJ7538123.1"/>
    </source>
</evidence>
<keyword evidence="2" id="KW-1185">Reference proteome</keyword>
<gene>
    <name evidence="1" type="ORF">O6H91_11G035100</name>
</gene>
<proteinExistence type="predicted"/>
<name>A0ACC2C7U7_DIPCM</name>
<sequence>MGGCFGFNGVSFALKRVGNFLQWWGLESRFVHLDNDTTMHCWVPAHKNTKQSRSIASHDKPALVLLHAFGSFGLSWCMQVPQFSKNYNLYIPDLVFFGESTSKSSERSEFFQADCVVKLLQQLKVDKFSVIGTSYGGFVAYRLAHMYPQAVHKVVLSSSGVCMGPTSDERLVKECGVKSIKEILVPVDVEGVRRILNLAFYRLPFPILDYFCQEYLEIAYKDGTNTQLELVDGLVLGKPGSPELPKILQEALVIWGDKDRIFNLDLAYQLKEHIGKRAQIAVIKDTAHTPQAEKYSEYNETVMSFLKSTDLQMLAEDN</sequence>
<accession>A0ACC2C7U7</accession>
<protein>
    <submittedName>
        <fullName evidence="1">Uncharacterized protein</fullName>
    </submittedName>
</protein>
<dbReference type="Proteomes" id="UP001162992">
    <property type="component" value="Chromosome 11"/>
</dbReference>
<evidence type="ECO:0000313" key="2">
    <source>
        <dbReference type="Proteomes" id="UP001162992"/>
    </source>
</evidence>
<comment type="caution">
    <text evidence="1">The sequence shown here is derived from an EMBL/GenBank/DDBJ whole genome shotgun (WGS) entry which is preliminary data.</text>
</comment>
<dbReference type="EMBL" id="CM055102">
    <property type="protein sequence ID" value="KAJ7538123.1"/>
    <property type="molecule type" value="Genomic_DNA"/>
</dbReference>
<organism evidence="1 2">
    <name type="scientific">Diphasiastrum complanatum</name>
    <name type="common">Issler's clubmoss</name>
    <name type="synonym">Lycopodium complanatum</name>
    <dbReference type="NCBI Taxonomy" id="34168"/>
    <lineage>
        <taxon>Eukaryota</taxon>
        <taxon>Viridiplantae</taxon>
        <taxon>Streptophyta</taxon>
        <taxon>Embryophyta</taxon>
        <taxon>Tracheophyta</taxon>
        <taxon>Lycopodiopsida</taxon>
        <taxon>Lycopodiales</taxon>
        <taxon>Lycopodiaceae</taxon>
        <taxon>Lycopodioideae</taxon>
        <taxon>Diphasiastrum</taxon>
    </lineage>
</organism>